<name>X0VWF0_9ZZZZ</name>
<evidence type="ECO:0000313" key="1">
    <source>
        <dbReference type="EMBL" id="GAG04851.1"/>
    </source>
</evidence>
<sequence>MLRIATFDIGKKNFAFVVQEFDKQQLEKAKTKEELFRIGQIILFENVNLTKGCKKCYLDPRTFINMTDTLDERKNIWDTCSAFVIEQQMSFGKKRNTMALKLGQHCYSYFSIFYRDFKKVLEFPSYHKTQMLDAPKKFGSIKKTYKNGKSRMIKDNHKKWSIRLATEILEKKGDDKHLEVLNK</sequence>
<accession>X0VWF0</accession>
<gene>
    <name evidence="1" type="ORF">S01H1_34591</name>
</gene>
<organism evidence="1">
    <name type="scientific">marine sediment metagenome</name>
    <dbReference type="NCBI Taxonomy" id="412755"/>
    <lineage>
        <taxon>unclassified sequences</taxon>
        <taxon>metagenomes</taxon>
        <taxon>ecological metagenomes</taxon>
    </lineage>
</organism>
<feature type="non-terminal residue" evidence="1">
    <location>
        <position position="183"/>
    </location>
</feature>
<dbReference type="AlphaFoldDB" id="X0VWF0"/>
<reference evidence="1" key="1">
    <citation type="journal article" date="2014" name="Front. Microbiol.">
        <title>High frequency of phylogenetically diverse reductive dehalogenase-homologous genes in deep subseafloor sedimentary metagenomes.</title>
        <authorList>
            <person name="Kawai M."/>
            <person name="Futagami T."/>
            <person name="Toyoda A."/>
            <person name="Takaki Y."/>
            <person name="Nishi S."/>
            <person name="Hori S."/>
            <person name="Arai W."/>
            <person name="Tsubouchi T."/>
            <person name="Morono Y."/>
            <person name="Uchiyama I."/>
            <person name="Ito T."/>
            <person name="Fujiyama A."/>
            <person name="Inagaki F."/>
            <person name="Takami H."/>
        </authorList>
    </citation>
    <scope>NUCLEOTIDE SEQUENCE</scope>
    <source>
        <strain evidence="1">Expedition CK06-06</strain>
    </source>
</reference>
<protein>
    <recommendedName>
        <fullName evidence="2">Mitochondrial resolvase Ydc2 catalytic domain-containing protein</fullName>
    </recommendedName>
</protein>
<dbReference type="InterPro" id="IPR012337">
    <property type="entry name" value="RNaseH-like_sf"/>
</dbReference>
<dbReference type="SUPFAM" id="SSF53098">
    <property type="entry name" value="Ribonuclease H-like"/>
    <property type="match status" value="1"/>
</dbReference>
<dbReference type="EMBL" id="BARS01021545">
    <property type="protein sequence ID" value="GAG04851.1"/>
    <property type="molecule type" value="Genomic_DNA"/>
</dbReference>
<comment type="caution">
    <text evidence="1">The sequence shown here is derived from an EMBL/GenBank/DDBJ whole genome shotgun (WGS) entry which is preliminary data.</text>
</comment>
<evidence type="ECO:0008006" key="2">
    <source>
        <dbReference type="Google" id="ProtNLM"/>
    </source>
</evidence>
<proteinExistence type="predicted"/>